<proteinExistence type="predicted"/>
<keyword evidence="3" id="KW-1185">Reference proteome</keyword>
<accession>A0A1B0BG21</accession>
<dbReference type="EnsemblMetazoa" id="GPPI028884-RA">
    <property type="protein sequence ID" value="GPPI028884-PA"/>
    <property type="gene ID" value="GPPI028884"/>
</dbReference>
<organism evidence="2 3">
    <name type="scientific">Glossina palpalis gambiensis</name>
    <dbReference type="NCBI Taxonomy" id="67801"/>
    <lineage>
        <taxon>Eukaryota</taxon>
        <taxon>Metazoa</taxon>
        <taxon>Ecdysozoa</taxon>
        <taxon>Arthropoda</taxon>
        <taxon>Hexapoda</taxon>
        <taxon>Insecta</taxon>
        <taxon>Pterygota</taxon>
        <taxon>Neoptera</taxon>
        <taxon>Endopterygota</taxon>
        <taxon>Diptera</taxon>
        <taxon>Brachycera</taxon>
        <taxon>Muscomorpha</taxon>
        <taxon>Hippoboscoidea</taxon>
        <taxon>Glossinidae</taxon>
        <taxon>Glossina</taxon>
    </lineage>
</organism>
<reference evidence="2" key="2">
    <citation type="submission" date="2020-05" db="UniProtKB">
        <authorList>
            <consortium name="EnsemblMetazoa"/>
        </authorList>
    </citation>
    <scope>IDENTIFICATION</scope>
    <source>
        <strain evidence="2">IAEA</strain>
    </source>
</reference>
<dbReference type="EMBL" id="JXJN01013736">
    <property type="status" value="NOT_ANNOTATED_CDS"/>
    <property type="molecule type" value="Genomic_DNA"/>
</dbReference>
<name>A0A1B0BG21_9MUSC</name>
<evidence type="ECO:0008006" key="4">
    <source>
        <dbReference type="Google" id="ProtNLM"/>
    </source>
</evidence>
<evidence type="ECO:0000313" key="3">
    <source>
        <dbReference type="Proteomes" id="UP000092460"/>
    </source>
</evidence>
<protein>
    <recommendedName>
        <fullName evidence="4">DUF753 domain-containing protein</fullName>
    </recommendedName>
</protein>
<keyword evidence="1" id="KW-0732">Signal</keyword>
<dbReference type="VEuPathDB" id="VectorBase:GPPI028884"/>
<feature type="chain" id="PRO_5008404825" description="DUF753 domain-containing protein" evidence="1">
    <location>
        <begin position="20"/>
        <end position="220"/>
    </location>
</feature>
<dbReference type="Proteomes" id="UP000092460">
    <property type="component" value="Unassembled WGS sequence"/>
</dbReference>
<sequence>MKIFLVLMVLVTVKPQVDAIYCYDCIYDNCQNLDHTKIVFCGPENVEYPINDATIEATIITSTAATTTAITLPKIISTNNMTKITTNDVVPPTENPPTNDLKYQLYRKKRSENAADKHEAFNVQYACYSVEYESNKKYSVIEIESGQNSQYAETSVQKGCVSIQPDEDDCVAVKAQMDITISDELVETCTVCHTTKCNSSTRLELSLTSLACLLVLQYFL</sequence>
<dbReference type="EMBL" id="JXJN01013735">
    <property type="status" value="NOT_ANNOTATED_CDS"/>
    <property type="molecule type" value="Genomic_DNA"/>
</dbReference>
<evidence type="ECO:0000256" key="1">
    <source>
        <dbReference type="SAM" id="SignalP"/>
    </source>
</evidence>
<evidence type="ECO:0000313" key="2">
    <source>
        <dbReference type="EnsemblMetazoa" id="GPPI028884-PA"/>
    </source>
</evidence>
<reference evidence="3" key="1">
    <citation type="submission" date="2015-01" db="EMBL/GenBank/DDBJ databases">
        <authorList>
            <person name="Aksoy S."/>
            <person name="Warren W."/>
            <person name="Wilson R.K."/>
        </authorList>
    </citation>
    <scope>NUCLEOTIDE SEQUENCE [LARGE SCALE GENOMIC DNA]</scope>
    <source>
        <strain evidence="3">IAEA</strain>
    </source>
</reference>
<feature type="signal peptide" evidence="1">
    <location>
        <begin position="1"/>
        <end position="19"/>
    </location>
</feature>
<dbReference type="AlphaFoldDB" id="A0A1B0BG21"/>